<dbReference type="GO" id="GO:0005662">
    <property type="term" value="C:DNA replication factor A complex"/>
    <property type="evidence" value="ECO:0007669"/>
    <property type="project" value="UniProtKB-ARBA"/>
</dbReference>
<evidence type="ECO:0000256" key="3">
    <source>
        <dbReference type="ARBA" id="ARBA00022705"/>
    </source>
</evidence>
<dbReference type="CDD" id="cd04476">
    <property type="entry name" value="RPA1_DBD_C"/>
    <property type="match status" value="1"/>
</dbReference>
<dbReference type="GO" id="GO:0008270">
    <property type="term" value="F:zinc ion binding"/>
    <property type="evidence" value="ECO:0007669"/>
    <property type="project" value="UniProtKB-KW"/>
</dbReference>
<keyword evidence="6 9" id="KW-0862">Zinc</keyword>
<evidence type="ECO:0000256" key="9">
    <source>
        <dbReference type="RuleBase" id="RU364130"/>
    </source>
</evidence>
<keyword evidence="15" id="KW-1185">Reference proteome</keyword>
<reference evidence="15" key="1">
    <citation type="journal article" date="2013" name="PLoS Genet.">
        <title>The genome of Spraguea lophii and the basis of host-microsporidian interactions.</title>
        <authorList>
            <person name="Campbell S.E."/>
            <person name="Williams T.A."/>
            <person name="Yousuf A."/>
            <person name="Soanes D.M."/>
            <person name="Paszkiewicz K.H."/>
            <person name="Williams B.A.P."/>
        </authorList>
    </citation>
    <scope>NUCLEOTIDE SEQUENCE [LARGE SCALE GENOMIC DNA]</scope>
    <source>
        <strain evidence="15">42_110</strain>
    </source>
</reference>
<keyword evidence="3 9" id="KW-0235">DNA replication</keyword>
<dbReference type="CDD" id="cd04474">
    <property type="entry name" value="RPA1_DBD_A"/>
    <property type="match status" value="1"/>
</dbReference>
<name>S7XLN4_SPRLO</name>
<dbReference type="Pfam" id="PF08646">
    <property type="entry name" value="Rep_fac-A_C"/>
    <property type="match status" value="1"/>
</dbReference>
<comment type="subcellular location">
    <subcellularLocation>
        <location evidence="1 9">Nucleus</location>
    </subcellularLocation>
</comment>
<dbReference type="OrthoDB" id="1751331at2759"/>
<dbReference type="PANTHER" id="PTHR47165:SF4">
    <property type="entry name" value="OS03G0429900 PROTEIN"/>
    <property type="match status" value="1"/>
</dbReference>
<keyword evidence="5 9" id="KW-0863">Zinc-finger</keyword>
<dbReference type="InterPro" id="IPR004365">
    <property type="entry name" value="NA-bd_OB_tRNA"/>
</dbReference>
<dbReference type="AlphaFoldDB" id="S7XLN4"/>
<evidence type="ECO:0000256" key="8">
    <source>
        <dbReference type="ARBA" id="ARBA00023242"/>
    </source>
</evidence>
<evidence type="ECO:0000313" key="14">
    <source>
        <dbReference type="EMBL" id="EPR79989.1"/>
    </source>
</evidence>
<evidence type="ECO:0000259" key="13">
    <source>
        <dbReference type="Pfam" id="PF16900"/>
    </source>
</evidence>
<comment type="subunit">
    <text evidence="9">Component of the heterotrimeric canonical replication protein A complex (RPA).</text>
</comment>
<dbReference type="VEuPathDB" id="MicrosporidiaDB:SLOPH_1551"/>
<dbReference type="SUPFAM" id="SSF50249">
    <property type="entry name" value="Nucleic acid-binding proteins"/>
    <property type="match status" value="4"/>
</dbReference>
<dbReference type="STRING" id="1358809.S7XLN4"/>
<dbReference type="InterPro" id="IPR007199">
    <property type="entry name" value="Rep_factor-A_N"/>
</dbReference>
<dbReference type="Pfam" id="PF01336">
    <property type="entry name" value="tRNA_anti-codon"/>
    <property type="match status" value="1"/>
</dbReference>
<proteinExistence type="inferred from homology"/>
<evidence type="ECO:0000256" key="4">
    <source>
        <dbReference type="ARBA" id="ARBA00022723"/>
    </source>
</evidence>
<dbReference type="FunFam" id="2.40.50.140:FF:000090">
    <property type="entry name" value="Replication protein A subunit"/>
    <property type="match status" value="1"/>
</dbReference>
<evidence type="ECO:0000259" key="11">
    <source>
        <dbReference type="Pfam" id="PF04057"/>
    </source>
</evidence>
<evidence type="ECO:0000259" key="12">
    <source>
        <dbReference type="Pfam" id="PF08646"/>
    </source>
</evidence>
<dbReference type="InterPro" id="IPR013955">
    <property type="entry name" value="Rep_factor-A_C"/>
</dbReference>
<feature type="domain" description="Replication protein A OB" evidence="13">
    <location>
        <begin position="291"/>
        <end position="378"/>
    </location>
</feature>
<dbReference type="FunFam" id="2.40.50.140:FF:000064">
    <property type="entry name" value="Replication protein A subunit"/>
    <property type="match status" value="1"/>
</dbReference>
<dbReference type="InParanoid" id="S7XLN4"/>
<dbReference type="GO" id="GO:0006260">
    <property type="term" value="P:DNA replication"/>
    <property type="evidence" value="ECO:0007669"/>
    <property type="project" value="UniProtKB-KW"/>
</dbReference>
<gene>
    <name evidence="14" type="ORF">SLOPH_1551</name>
</gene>
<evidence type="ECO:0000256" key="2">
    <source>
        <dbReference type="ARBA" id="ARBA00005690"/>
    </source>
</evidence>
<dbReference type="HOGENOM" id="CLU_012393_2_0_1"/>
<dbReference type="FunCoup" id="S7XLN4">
    <property type="interactions" value="274"/>
</dbReference>
<dbReference type="GO" id="GO:0006310">
    <property type="term" value="P:DNA recombination"/>
    <property type="evidence" value="ECO:0007669"/>
    <property type="project" value="InterPro"/>
</dbReference>
<evidence type="ECO:0000259" key="10">
    <source>
        <dbReference type="Pfam" id="PF01336"/>
    </source>
</evidence>
<dbReference type="Pfam" id="PF16900">
    <property type="entry name" value="REPA_OB_2"/>
    <property type="match status" value="1"/>
</dbReference>
<dbReference type="GO" id="GO:0000781">
    <property type="term" value="C:chromosome, telomeric region"/>
    <property type="evidence" value="ECO:0007669"/>
    <property type="project" value="UniProtKB-ARBA"/>
</dbReference>
<dbReference type="EMBL" id="ATCN01000051">
    <property type="protein sequence ID" value="EPR79989.1"/>
    <property type="molecule type" value="Genomic_DNA"/>
</dbReference>
<dbReference type="OMA" id="DQCDAFY"/>
<feature type="domain" description="OB" evidence="10">
    <location>
        <begin position="178"/>
        <end position="262"/>
    </location>
</feature>
<accession>S7XLN4</accession>
<comment type="function">
    <text evidence="9">As part of the replication protein A (RPA/RP-A), a single-stranded DNA-binding heterotrimeric complex, may play an essential role in DNA replication, recombination and repair. Binds and stabilizes single-stranded DNA intermediates, preventing complementary DNA reannealing and recruiting different proteins involved in DNA metabolism.</text>
</comment>
<dbReference type="Proteomes" id="UP000014978">
    <property type="component" value="Unassembled WGS sequence"/>
</dbReference>
<evidence type="ECO:0000256" key="5">
    <source>
        <dbReference type="ARBA" id="ARBA00022771"/>
    </source>
</evidence>
<dbReference type="FunFam" id="2.40.50.140:FF:000041">
    <property type="entry name" value="Replication protein A subunit"/>
    <property type="match status" value="1"/>
</dbReference>
<dbReference type="Pfam" id="PF04057">
    <property type="entry name" value="Rep-A_N"/>
    <property type="match status" value="1"/>
</dbReference>
<organism evidence="14 15">
    <name type="scientific">Spraguea lophii (strain 42_110)</name>
    <name type="common">Microsporidian parasite</name>
    <dbReference type="NCBI Taxonomy" id="1358809"/>
    <lineage>
        <taxon>Eukaryota</taxon>
        <taxon>Fungi</taxon>
        <taxon>Fungi incertae sedis</taxon>
        <taxon>Microsporidia</taxon>
        <taxon>Spragueidae</taxon>
        <taxon>Spraguea</taxon>
    </lineage>
</organism>
<evidence type="ECO:0000256" key="1">
    <source>
        <dbReference type="ARBA" id="ARBA00004123"/>
    </source>
</evidence>
<comment type="caution">
    <text evidence="14">The sequence shown here is derived from an EMBL/GenBank/DDBJ whole genome shotgun (WGS) entry which is preliminary data.</text>
</comment>
<evidence type="ECO:0000256" key="7">
    <source>
        <dbReference type="ARBA" id="ARBA00023125"/>
    </source>
</evidence>
<dbReference type="GO" id="GO:0003677">
    <property type="term" value="F:DNA binding"/>
    <property type="evidence" value="ECO:0007669"/>
    <property type="project" value="UniProtKB-KW"/>
</dbReference>
<dbReference type="InterPro" id="IPR031657">
    <property type="entry name" value="REPA_OB_2"/>
</dbReference>
<keyword evidence="4 9" id="KW-0479">Metal-binding</keyword>
<dbReference type="NCBIfam" id="TIGR00617">
    <property type="entry name" value="rpa1"/>
    <property type="match status" value="1"/>
</dbReference>
<feature type="domain" description="Replication factor A C-terminal" evidence="12">
    <location>
        <begin position="422"/>
        <end position="563"/>
    </location>
</feature>
<protein>
    <recommendedName>
        <fullName evidence="9">Replication protein A subunit</fullName>
    </recommendedName>
</protein>
<dbReference type="PANTHER" id="PTHR47165">
    <property type="entry name" value="OS03G0429900 PROTEIN"/>
    <property type="match status" value="1"/>
</dbReference>
<dbReference type="Gene3D" id="2.40.50.140">
    <property type="entry name" value="Nucleic acid-binding proteins"/>
    <property type="match status" value="4"/>
</dbReference>
<keyword evidence="8 9" id="KW-0539">Nucleus</keyword>
<evidence type="ECO:0000256" key="6">
    <source>
        <dbReference type="ARBA" id="ARBA00022833"/>
    </source>
</evidence>
<sequence length="571" mass="65985">MKLEQGTVEVIYNNNVESPLFNTPVLQIIAYKRVETKTDKSSRYHLNLSDGKYYIKAVMSSTISPMMEKNIKINSMIKIKKFQLLSKNDNNFVYVRELECYEDCNRKMGDPTPVSKFNSDIRDVAPSENNDKNKYVEIEKENTVEKKKIEREEVVKNRKVSHMDITSVSSINPFQTKWKIKATVTTKSDIRYFTNQKGEGKLFSMEMADNSGSIKVVAFSESVDIFYPLMDVGKTYIISKGFVKMAHKQFSNTTSNYEIHLDKNSEVELTAEVENPKVHYNFTKVGALNTTNPIVDIIGVVKEVFAPSTVMIKSVQKEAEKKDFILVDKTGSVRVTLWNNLVETELDNNPVVALKNMRATEYNGVSLSTISSSSIVINPELEEAYELRGWYEEEGKDIKIVLPKREEESKTIEEVTTMELEYSTIISTIIFIKEDLLWYSACVECNKKVELEGEGQYRCERCNNLFDKCNFRFMVTMNVADHTGQIWLTLFDEQATKLFKHTANELKEIGEEDSTKLQSIVKNLNNKELVFKIRRREENYNNELKVRYNGLNIEELDYIKESYKILKKIDN</sequence>
<feature type="domain" description="Replication factor-A protein 1 N-terminal" evidence="11">
    <location>
        <begin position="5"/>
        <end position="84"/>
    </location>
</feature>
<dbReference type="CDD" id="cd04475">
    <property type="entry name" value="RPA1_DBD_B"/>
    <property type="match status" value="1"/>
</dbReference>
<dbReference type="InterPro" id="IPR012340">
    <property type="entry name" value="NA-bd_OB-fold"/>
</dbReference>
<keyword evidence="7 9" id="KW-0238">DNA-binding</keyword>
<comment type="similarity">
    <text evidence="2 9">Belongs to the replication factor A protein 1 family.</text>
</comment>
<evidence type="ECO:0000313" key="15">
    <source>
        <dbReference type="Proteomes" id="UP000014978"/>
    </source>
</evidence>
<dbReference type="InterPro" id="IPR047192">
    <property type="entry name" value="Euk_RPA1_DBD_C"/>
</dbReference>
<dbReference type="GO" id="GO:0006281">
    <property type="term" value="P:DNA repair"/>
    <property type="evidence" value="ECO:0007669"/>
    <property type="project" value="InterPro"/>
</dbReference>
<dbReference type="InterPro" id="IPR004591">
    <property type="entry name" value="Rfa1"/>
</dbReference>
<dbReference type="GO" id="GO:0007004">
    <property type="term" value="P:telomere maintenance via telomerase"/>
    <property type="evidence" value="ECO:0007669"/>
    <property type="project" value="UniProtKB-ARBA"/>
</dbReference>